<dbReference type="GO" id="GO:0035438">
    <property type="term" value="F:cyclic-di-GMP binding"/>
    <property type="evidence" value="ECO:0007669"/>
    <property type="project" value="InterPro"/>
</dbReference>
<proteinExistence type="predicted"/>
<comment type="caution">
    <text evidence="2">The sequence shown here is derived from an EMBL/GenBank/DDBJ whole genome shotgun (WGS) entry which is preliminary data.</text>
</comment>
<protein>
    <recommendedName>
        <fullName evidence="1">PilZ domain-containing protein</fullName>
    </recommendedName>
</protein>
<keyword evidence="3" id="KW-1185">Reference proteome</keyword>
<name>A0A812Z5U1_9DINO</name>
<dbReference type="InterPro" id="IPR009875">
    <property type="entry name" value="PilZ_domain"/>
</dbReference>
<evidence type="ECO:0000313" key="2">
    <source>
        <dbReference type="EMBL" id="CAE7811528.1"/>
    </source>
</evidence>
<accession>A0A812Z5U1</accession>
<gene>
    <name evidence="2" type="ORF">SNEC2469_LOCUS24048</name>
</gene>
<dbReference type="SUPFAM" id="SSF141371">
    <property type="entry name" value="PilZ domain-like"/>
    <property type="match status" value="1"/>
</dbReference>
<reference evidence="2" key="1">
    <citation type="submission" date="2021-02" db="EMBL/GenBank/DDBJ databases">
        <authorList>
            <person name="Dougan E. K."/>
            <person name="Rhodes N."/>
            <person name="Thang M."/>
            <person name="Chan C."/>
        </authorList>
    </citation>
    <scope>NUCLEOTIDE SEQUENCE</scope>
</reference>
<evidence type="ECO:0000259" key="1">
    <source>
        <dbReference type="Pfam" id="PF07238"/>
    </source>
</evidence>
<organism evidence="2 3">
    <name type="scientific">Symbiodinium necroappetens</name>
    <dbReference type="NCBI Taxonomy" id="1628268"/>
    <lineage>
        <taxon>Eukaryota</taxon>
        <taxon>Sar</taxon>
        <taxon>Alveolata</taxon>
        <taxon>Dinophyceae</taxon>
        <taxon>Suessiales</taxon>
        <taxon>Symbiodiniaceae</taxon>
        <taxon>Symbiodinium</taxon>
    </lineage>
</organism>
<feature type="domain" description="PilZ" evidence="1">
    <location>
        <begin position="13"/>
        <end position="110"/>
    </location>
</feature>
<dbReference type="EMBL" id="CAJNJA010045696">
    <property type="protein sequence ID" value="CAE7811528.1"/>
    <property type="molecule type" value="Genomic_DNA"/>
</dbReference>
<dbReference type="Pfam" id="PF07238">
    <property type="entry name" value="PilZ"/>
    <property type="match status" value="1"/>
</dbReference>
<dbReference type="AlphaFoldDB" id="A0A812Z5U1"/>
<dbReference type="Gene3D" id="2.40.10.220">
    <property type="entry name" value="predicted glycosyltransferase like domains"/>
    <property type="match status" value="1"/>
</dbReference>
<evidence type="ECO:0000313" key="3">
    <source>
        <dbReference type="Proteomes" id="UP000601435"/>
    </source>
</evidence>
<sequence length="116" mass="13090">MVNRSFTVRGKERRRDRRRRLQLSAEIDGHAVSLVDISIAGFGAAVDATDRAAPKLPLGHRGRLDIWLSDGRRMRLEIEIGREVGPDGMFGGRFLDISDENFRLIEAILLGREHLV</sequence>
<dbReference type="Proteomes" id="UP000601435">
    <property type="component" value="Unassembled WGS sequence"/>
</dbReference>